<feature type="transmembrane region" description="Helical" evidence="1">
    <location>
        <begin position="7"/>
        <end position="26"/>
    </location>
</feature>
<dbReference type="EMBL" id="MGHA01000015">
    <property type="protein sequence ID" value="OGM60842.1"/>
    <property type="molecule type" value="Genomic_DNA"/>
</dbReference>
<dbReference type="AlphaFoldDB" id="A0A1F8B9X1"/>
<keyword evidence="1" id="KW-0812">Transmembrane</keyword>
<proteinExistence type="predicted"/>
<reference evidence="2 3" key="1">
    <citation type="journal article" date="2016" name="Nat. Commun.">
        <title>Thousands of microbial genomes shed light on interconnected biogeochemical processes in an aquifer system.</title>
        <authorList>
            <person name="Anantharaman K."/>
            <person name="Brown C.T."/>
            <person name="Hug L.A."/>
            <person name="Sharon I."/>
            <person name="Castelle C.J."/>
            <person name="Probst A.J."/>
            <person name="Thomas B.C."/>
            <person name="Singh A."/>
            <person name="Wilkins M.J."/>
            <person name="Karaoz U."/>
            <person name="Brodie E.L."/>
            <person name="Williams K.H."/>
            <person name="Hubbard S.S."/>
            <person name="Banfield J.F."/>
        </authorList>
    </citation>
    <scope>NUCLEOTIDE SEQUENCE [LARGE SCALE GENOMIC DNA]</scope>
</reference>
<evidence type="ECO:0000313" key="2">
    <source>
        <dbReference type="EMBL" id="OGM60842.1"/>
    </source>
</evidence>
<feature type="transmembrane region" description="Helical" evidence="1">
    <location>
        <begin position="324"/>
        <end position="344"/>
    </location>
</feature>
<evidence type="ECO:0000256" key="1">
    <source>
        <dbReference type="SAM" id="Phobius"/>
    </source>
</evidence>
<feature type="transmembrane region" description="Helical" evidence="1">
    <location>
        <begin position="379"/>
        <end position="395"/>
    </location>
</feature>
<feature type="transmembrane region" description="Helical" evidence="1">
    <location>
        <begin position="72"/>
        <end position="90"/>
    </location>
</feature>
<feature type="transmembrane region" description="Helical" evidence="1">
    <location>
        <begin position="356"/>
        <end position="373"/>
    </location>
</feature>
<evidence type="ECO:0008006" key="4">
    <source>
        <dbReference type="Google" id="ProtNLM"/>
    </source>
</evidence>
<feature type="transmembrane region" description="Helical" evidence="1">
    <location>
        <begin position="299"/>
        <end position="318"/>
    </location>
</feature>
<feature type="transmembrane region" description="Helical" evidence="1">
    <location>
        <begin position="172"/>
        <end position="188"/>
    </location>
</feature>
<name>A0A1F8B9X1_9BACT</name>
<keyword evidence="1" id="KW-0472">Membrane</keyword>
<feature type="transmembrane region" description="Helical" evidence="1">
    <location>
        <begin position="267"/>
        <end position="287"/>
    </location>
</feature>
<feature type="transmembrane region" description="Helical" evidence="1">
    <location>
        <begin position="97"/>
        <end position="119"/>
    </location>
</feature>
<evidence type="ECO:0000313" key="3">
    <source>
        <dbReference type="Proteomes" id="UP000177501"/>
    </source>
</evidence>
<protein>
    <recommendedName>
        <fullName evidence="4">Glycosyltransferase RgtA/B/C/D-like domain-containing protein</fullName>
    </recommendedName>
</protein>
<dbReference type="STRING" id="1802514.A2955_02275"/>
<organism evidence="2 3">
    <name type="scientific">Candidatus Woesebacteria bacterium RIFCSPLOWO2_01_FULL_37_19</name>
    <dbReference type="NCBI Taxonomy" id="1802514"/>
    <lineage>
        <taxon>Bacteria</taxon>
        <taxon>Candidatus Woeseibacteriota</taxon>
    </lineage>
</organism>
<keyword evidence="1" id="KW-1133">Transmembrane helix</keyword>
<sequence length="532" mass="61478">MLLVSKKYLPLAIVLVVSIYSVFPVIKNINTSLVLGHEDLLLTWIMNQNIQKIPNDLINLFDGSIFYPYKNTIAYSDVFLPSSLLAYIPVKVTGNPLIALNLSLIIGQIATTLILYVWLKELTNDKYASVLGSTVFGLSQIRMHYFVHIHTFILQWFIASCFFIWKFRKEARVRYLYAASIIAVIQFWESPLPVFWILAVGSVLLSSKFNQLKRLWKHLVVIATFTLIATYPLLNAYYSVSREFNYVRPIREAAHFSMSINDLWGTFFSPGLYLLFIFSIIFIMVRRNMNTSKKILSELKWIISLALVGFIMALGPVLKWQGSTFKLLGKLFIPLPYGVFYYIIPGFKALRTPSRWIVLFALALSFLIAIVFSKYKSKYKNYILIMALIVAILGGKRIQAVVEMPTKAEYPKVYEWLNKQPGNAILELPIYTWGDAKKETREMLRMLYSLEHKKSLVNGHSGFNPPSWLELVSDINKNFPNAKLEKRLQYLGVDYIIVHDNEYDQSKLQKVEEWGRKNLVYKDIDVSVYILK</sequence>
<accession>A0A1F8B9X1</accession>
<feature type="transmembrane region" description="Helical" evidence="1">
    <location>
        <begin position="145"/>
        <end position="165"/>
    </location>
</feature>
<dbReference type="Proteomes" id="UP000177501">
    <property type="component" value="Unassembled WGS sequence"/>
</dbReference>
<feature type="transmembrane region" description="Helical" evidence="1">
    <location>
        <begin position="219"/>
        <end position="238"/>
    </location>
</feature>
<gene>
    <name evidence="2" type="ORF">A2955_02275</name>
</gene>
<comment type="caution">
    <text evidence="2">The sequence shown here is derived from an EMBL/GenBank/DDBJ whole genome shotgun (WGS) entry which is preliminary data.</text>
</comment>